<evidence type="ECO:0000256" key="2">
    <source>
        <dbReference type="SAM" id="SignalP"/>
    </source>
</evidence>
<evidence type="ECO:0000313" key="4">
    <source>
        <dbReference type="Proteomes" id="UP000194440"/>
    </source>
</evidence>
<evidence type="ECO:0000313" key="3">
    <source>
        <dbReference type="EMBL" id="ART58665.1"/>
    </source>
</evidence>
<evidence type="ECO:0008006" key="5">
    <source>
        <dbReference type="Google" id="ProtNLM"/>
    </source>
</evidence>
<feature type="chain" id="PRO_5012286243" description="ABC transporter substrate-binding protein" evidence="2">
    <location>
        <begin position="26"/>
        <end position="323"/>
    </location>
</feature>
<dbReference type="PIRSF" id="PIRSF017082">
    <property type="entry name" value="YflP"/>
    <property type="match status" value="1"/>
</dbReference>
<dbReference type="RefSeq" id="WP_086927012.1">
    <property type="nucleotide sequence ID" value="NZ_CP021362.1"/>
</dbReference>
<dbReference type="Proteomes" id="UP000194440">
    <property type="component" value="Chromosome"/>
</dbReference>
<feature type="signal peptide" evidence="2">
    <location>
        <begin position="1"/>
        <end position="25"/>
    </location>
</feature>
<gene>
    <name evidence="3" type="ORF">CBP36_07180</name>
</gene>
<dbReference type="PANTHER" id="PTHR42928:SF5">
    <property type="entry name" value="BLR1237 PROTEIN"/>
    <property type="match status" value="1"/>
</dbReference>
<dbReference type="EMBL" id="CP021366">
    <property type="protein sequence ID" value="ART58665.1"/>
    <property type="molecule type" value="Genomic_DNA"/>
</dbReference>
<dbReference type="AlphaFoldDB" id="A0A240UC53"/>
<dbReference type="Gene3D" id="3.40.190.150">
    <property type="entry name" value="Bordetella uptake gene, domain 1"/>
    <property type="match status" value="1"/>
</dbReference>
<dbReference type="InterPro" id="IPR042100">
    <property type="entry name" value="Bug_dom1"/>
</dbReference>
<name>A0A240UC53_9BURK</name>
<dbReference type="KEGG" id="acis:CBP35_11755"/>
<accession>A0A240UC53</accession>
<organism evidence="3 4">
    <name type="scientific">Acidovorax carolinensis</name>
    <dbReference type="NCBI Taxonomy" id="553814"/>
    <lineage>
        <taxon>Bacteria</taxon>
        <taxon>Pseudomonadati</taxon>
        <taxon>Pseudomonadota</taxon>
        <taxon>Betaproteobacteria</taxon>
        <taxon>Burkholderiales</taxon>
        <taxon>Comamonadaceae</taxon>
        <taxon>Acidovorax</taxon>
    </lineage>
</organism>
<dbReference type="OrthoDB" id="8631418at2"/>
<dbReference type="CDD" id="cd13578">
    <property type="entry name" value="PBP2_Bug27"/>
    <property type="match status" value="1"/>
</dbReference>
<dbReference type="Pfam" id="PF03401">
    <property type="entry name" value="TctC"/>
    <property type="match status" value="1"/>
</dbReference>
<keyword evidence="2" id="KW-0732">Signal</keyword>
<dbReference type="InterPro" id="IPR005064">
    <property type="entry name" value="BUG"/>
</dbReference>
<keyword evidence="4" id="KW-1185">Reference proteome</keyword>
<proteinExistence type="inferred from homology"/>
<comment type="similarity">
    <text evidence="1">Belongs to the UPF0065 (bug) family.</text>
</comment>
<protein>
    <recommendedName>
        <fullName evidence="5">ABC transporter substrate-binding protein</fullName>
    </recommendedName>
</protein>
<reference evidence="3" key="1">
    <citation type="submission" date="2017-05" db="EMBL/GenBank/DDBJ databases">
        <title>Polyphasic characterization of four soil-derived phenanthrene-degrading Acidovorax strains and proposal of Acidovorax phenanthrenivorans sp. nov.</title>
        <authorList>
            <person name="Singleton D."/>
            <person name="Lee J."/>
            <person name="Dickey A.N."/>
            <person name="Stroud A."/>
            <person name="Scholl E.H."/>
            <person name="Wright F.A."/>
            <person name="Aitken M.D."/>
        </authorList>
    </citation>
    <scope>NUCLEOTIDE SEQUENCE</scope>
    <source>
        <strain evidence="3">P4</strain>
    </source>
</reference>
<evidence type="ECO:0000256" key="1">
    <source>
        <dbReference type="ARBA" id="ARBA00006987"/>
    </source>
</evidence>
<dbReference type="SUPFAM" id="SSF53850">
    <property type="entry name" value="Periplasmic binding protein-like II"/>
    <property type="match status" value="1"/>
</dbReference>
<dbReference type="Gene3D" id="3.40.190.10">
    <property type="entry name" value="Periplasmic binding protein-like II"/>
    <property type="match status" value="1"/>
</dbReference>
<sequence>MKKQMNGLKAAAAVVAALWGGLAMAQSDYPTKPIKIIVPFAAAGSTDILARTLANALSRELGQSVVVDNRPGASGNIGAEAVAKAAPDGYTLLYTSTNLTANPAQMKVPFDVTRDFAPISRIAFLPLVLIKSSQVPANSVQELVSVIRANPGKYNFSSSGKGGAPHMAGELFKSAAGLDMIHVPYNGAGPALNDVAAGMVQLTFTTYTSAQALLKTDKVSAVAVAGKRRLVSLPQVPTFEESGVKGLEMGTMNGLLAPAKTPQPVIDKIYAAVLRAAERQEFKAQFIDQGAELLVEDPAQFATYIRSDVQRWKDLTARIGGVH</sequence>
<dbReference type="PANTHER" id="PTHR42928">
    <property type="entry name" value="TRICARBOXYLATE-BINDING PROTEIN"/>
    <property type="match status" value="1"/>
</dbReference>
<dbReference type="KEGG" id="acip:CBP36_07180"/>